<evidence type="ECO:0000256" key="2">
    <source>
        <dbReference type="ARBA" id="ARBA00022679"/>
    </source>
</evidence>
<sequence length="192" mass="20319">MALHPDDVPEAADAAGSSADLLTGPTALGETSGRDTSREILGWLEFGEAARELAQDVLGSGFRPDVVVAIARGGLVLAGAIAYALDTKMCGSINVEFYTGINSVLQAPVVLPPALDAPSLAGKRVLLADDVSDSGRTLELVRDLLREHGADVHTVCLYAKPRTILEPDHVWRHTADWITFPWSALPPVTVST</sequence>
<dbReference type="EMBL" id="BAABLM010000001">
    <property type="protein sequence ID" value="GAA4665497.1"/>
    <property type="molecule type" value="Genomic_DNA"/>
</dbReference>
<dbReference type="Proteomes" id="UP001501295">
    <property type="component" value="Unassembled WGS sequence"/>
</dbReference>
<dbReference type="RefSeq" id="WP_345372535.1">
    <property type="nucleotide sequence ID" value="NZ_BAABLM010000001.1"/>
</dbReference>
<proteinExistence type="predicted"/>
<organism evidence="5 6">
    <name type="scientific">Frondihabitans cladoniiphilus</name>
    <dbReference type="NCBI Taxonomy" id="715785"/>
    <lineage>
        <taxon>Bacteria</taxon>
        <taxon>Bacillati</taxon>
        <taxon>Actinomycetota</taxon>
        <taxon>Actinomycetes</taxon>
        <taxon>Micrococcales</taxon>
        <taxon>Microbacteriaceae</taxon>
        <taxon>Frondihabitans</taxon>
    </lineage>
</organism>
<accession>A0ABP8VKK9</accession>
<feature type="domain" description="Phosphoribosyltransferase" evidence="4">
    <location>
        <begin position="39"/>
        <end position="183"/>
    </location>
</feature>
<feature type="region of interest" description="Disordered" evidence="3">
    <location>
        <begin position="1"/>
        <end position="34"/>
    </location>
</feature>
<dbReference type="Pfam" id="PF00156">
    <property type="entry name" value="Pribosyltran"/>
    <property type="match status" value="1"/>
</dbReference>
<dbReference type="PANTHER" id="PTHR43363">
    <property type="entry name" value="HYPOXANTHINE PHOSPHORIBOSYLTRANSFERASE"/>
    <property type="match status" value="1"/>
</dbReference>
<dbReference type="Gene3D" id="3.40.50.2020">
    <property type="match status" value="1"/>
</dbReference>
<evidence type="ECO:0000256" key="3">
    <source>
        <dbReference type="SAM" id="MobiDB-lite"/>
    </source>
</evidence>
<dbReference type="PANTHER" id="PTHR43363:SF1">
    <property type="entry name" value="HYPOXANTHINE-GUANINE PHOSPHORIBOSYLTRANSFERASE"/>
    <property type="match status" value="1"/>
</dbReference>
<dbReference type="InterPro" id="IPR029057">
    <property type="entry name" value="PRTase-like"/>
</dbReference>
<evidence type="ECO:0000256" key="1">
    <source>
        <dbReference type="ARBA" id="ARBA00022676"/>
    </source>
</evidence>
<reference evidence="6" key="1">
    <citation type="journal article" date="2019" name="Int. J. Syst. Evol. Microbiol.">
        <title>The Global Catalogue of Microorganisms (GCM) 10K type strain sequencing project: providing services to taxonomists for standard genome sequencing and annotation.</title>
        <authorList>
            <consortium name="The Broad Institute Genomics Platform"/>
            <consortium name="The Broad Institute Genome Sequencing Center for Infectious Disease"/>
            <person name="Wu L."/>
            <person name="Ma J."/>
        </authorList>
    </citation>
    <scope>NUCLEOTIDE SEQUENCE [LARGE SCALE GENOMIC DNA]</scope>
    <source>
        <strain evidence="6">JCM 18956</strain>
    </source>
</reference>
<dbReference type="SUPFAM" id="SSF53271">
    <property type="entry name" value="PRTase-like"/>
    <property type="match status" value="1"/>
</dbReference>
<evidence type="ECO:0000313" key="5">
    <source>
        <dbReference type="EMBL" id="GAA4665497.1"/>
    </source>
</evidence>
<dbReference type="GO" id="GO:0016757">
    <property type="term" value="F:glycosyltransferase activity"/>
    <property type="evidence" value="ECO:0007669"/>
    <property type="project" value="UniProtKB-KW"/>
</dbReference>
<protein>
    <submittedName>
        <fullName evidence="5">Phosphoribosyltransferase</fullName>
    </submittedName>
</protein>
<keyword evidence="6" id="KW-1185">Reference proteome</keyword>
<keyword evidence="2" id="KW-0808">Transferase</keyword>
<name>A0ABP8VKK9_9MICO</name>
<evidence type="ECO:0000259" key="4">
    <source>
        <dbReference type="Pfam" id="PF00156"/>
    </source>
</evidence>
<dbReference type="CDD" id="cd06223">
    <property type="entry name" value="PRTases_typeI"/>
    <property type="match status" value="1"/>
</dbReference>
<dbReference type="InterPro" id="IPR000836">
    <property type="entry name" value="PRTase_dom"/>
</dbReference>
<evidence type="ECO:0000313" key="6">
    <source>
        <dbReference type="Proteomes" id="UP001501295"/>
    </source>
</evidence>
<gene>
    <name evidence="5" type="ORF">GCM10025780_03590</name>
</gene>
<comment type="caution">
    <text evidence="5">The sequence shown here is derived from an EMBL/GenBank/DDBJ whole genome shotgun (WGS) entry which is preliminary data.</text>
</comment>
<feature type="compositionally biased region" description="Low complexity" evidence="3">
    <location>
        <begin position="11"/>
        <end position="22"/>
    </location>
</feature>
<keyword evidence="1 5" id="KW-0328">Glycosyltransferase</keyword>